<organism evidence="1 2">
    <name type="scientific">Hymenobacter terrestris</name>
    <dbReference type="NCBI Taxonomy" id="2748310"/>
    <lineage>
        <taxon>Bacteria</taxon>
        <taxon>Pseudomonadati</taxon>
        <taxon>Bacteroidota</taxon>
        <taxon>Cytophagia</taxon>
        <taxon>Cytophagales</taxon>
        <taxon>Hymenobacteraceae</taxon>
        <taxon>Hymenobacter</taxon>
    </lineage>
</organism>
<gene>
    <name evidence="1" type="ORF">HW556_08330</name>
</gene>
<sequence>MSNRANGEDVGVDGKTVAKWLNEMRRDPRLAEIYDEFPEFSTKKGIAPSDAFEE</sequence>
<dbReference type="EMBL" id="JABKAV010000017">
    <property type="protein sequence ID" value="NVO84888.1"/>
    <property type="molecule type" value="Genomic_DNA"/>
</dbReference>
<keyword evidence="2" id="KW-1185">Reference proteome</keyword>
<protein>
    <submittedName>
        <fullName evidence="1">Uncharacterized protein</fullName>
    </submittedName>
</protein>
<dbReference type="Proteomes" id="UP000626554">
    <property type="component" value="Unassembled WGS sequence"/>
</dbReference>
<accession>A0ABX2Q1T6</accession>
<proteinExistence type="predicted"/>
<evidence type="ECO:0000313" key="1">
    <source>
        <dbReference type="EMBL" id="NVO84888.1"/>
    </source>
</evidence>
<comment type="caution">
    <text evidence="1">The sequence shown here is derived from an EMBL/GenBank/DDBJ whole genome shotgun (WGS) entry which is preliminary data.</text>
</comment>
<name>A0ABX2Q1T6_9BACT</name>
<reference evidence="1 2" key="1">
    <citation type="submission" date="2020-05" db="EMBL/GenBank/DDBJ databases">
        <title>Hymenobacter terrestris sp. nov. and Hymenobacter lapidiphilus sp. nov., isolated from regoliths in Antarctica.</title>
        <authorList>
            <person name="Sedlacek I."/>
            <person name="Pantucek R."/>
            <person name="Zeman M."/>
            <person name="Holochova P."/>
            <person name="Kralova S."/>
            <person name="Stankova E."/>
            <person name="Sedo O."/>
            <person name="Micenkova L."/>
            <person name="Svec P."/>
            <person name="Gupta V."/>
            <person name="Sood U."/>
            <person name="Korpole U.S."/>
            <person name="Lal R."/>
        </authorList>
    </citation>
    <scope>NUCLEOTIDE SEQUENCE [LARGE SCALE GENOMIC DNA]</scope>
    <source>
        <strain evidence="1 2">P5252</strain>
    </source>
</reference>
<evidence type="ECO:0000313" key="2">
    <source>
        <dbReference type="Proteomes" id="UP000626554"/>
    </source>
</evidence>